<dbReference type="RefSeq" id="WP_116413313.1">
    <property type="nucleotide sequence ID" value="NZ_NBWZ01000001.1"/>
</dbReference>
<protein>
    <submittedName>
        <fullName evidence="1">Uncharacterized protein</fullName>
    </submittedName>
</protein>
<reference evidence="1 2" key="1">
    <citation type="submission" date="2017-04" db="EMBL/GenBank/DDBJ databases">
        <title>Comparative genome analysis of Subtercola boreus.</title>
        <authorList>
            <person name="Cho Y.-J."/>
            <person name="Cho A."/>
            <person name="Kim O.-S."/>
            <person name="Lee J.-I."/>
        </authorList>
    </citation>
    <scope>NUCLEOTIDE SEQUENCE [LARGE SCALE GENOMIC DNA]</scope>
    <source>
        <strain evidence="1 2">K300</strain>
    </source>
</reference>
<dbReference type="Proteomes" id="UP000256486">
    <property type="component" value="Unassembled WGS sequence"/>
</dbReference>
<comment type="caution">
    <text evidence="1">The sequence shown here is derived from an EMBL/GenBank/DDBJ whole genome shotgun (WGS) entry which is preliminary data.</text>
</comment>
<keyword evidence="2" id="KW-1185">Reference proteome</keyword>
<gene>
    <name evidence="1" type="ORF">B7R54_00690</name>
</gene>
<organism evidence="1 2">
    <name type="scientific">Subtercola boreus</name>
    <dbReference type="NCBI Taxonomy" id="120213"/>
    <lineage>
        <taxon>Bacteria</taxon>
        <taxon>Bacillati</taxon>
        <taxon>Actinomycetota</taxon>
        <taxon>Actinomycetes</taxon>
        <taxon>Micrococcales</taxon>
        <taxon>Microbacteriaceae</taxon>
        <taxon>Subtercola</taxon>
    </lineage>
</organism>
<dbReference type="EMBL" id="NBWZ01000001">
    <property type="protein sequence ID" value="RFA07893.1"/>
    <property type="molecule type" value="Genomic_DNA"/>
</dbReference>
<proteinExistence type="predicted"/>
<evidence type="ECO:0000313" key="2">
    <source>
        <dbReference type="Proteomes" id="UP000256486"/>
    </source>
</evidence>
<sequence>MSAWEVLNNPLLFPTSDANYDCTPSVNGSNLCARATDKTPAPGIAGSTLKQLKDEAHRGSVLSWTEDDTVNCMSVLQCFKTTVVFPKFIAEAIYTYGNNGELNTPDVFWYNTDGKGAGNGGSYIGMSRGFLTTEAVNAALEPAGSASVSSTISPGSVVTKGGRADYTATVWADTAGSSVVRLHLDGLKDPVEGKVPSDWIRFPSNDASTINYLVPHMNAGDVQTATLHFTIDGYRGVGVTATANDASSRSEVSVTPEAPVCTTPDTADGNPIAVGGSQPTVLEGLHCSVASDSTLDVWVPAGRDIKKLSVSGDQIRYVPANEAFRGEETIYLMARNEGGIASAPIPITVNVVDKAAPVDDEYTVKMEERTTLDAAHGLMANDMFPGGAAAWTVVSNGVEADGAIRIGDHGELTIEPGRHFTGDLTFEYKLAAAHGQGTDTATVTIHVVE</sequence>
<evidence type="ECO:0000313" key="1">
    <source>
        <dbReference type="EMBL" id="RFA07893.1"/>
    </source>
</evidence>
<dbReference type="AlphaFoldDB" id="A0A3E0VEB3"/>
<accession>A0A3E0VEB3</accession>
<name>A0A3E0VEB3_9MICO</name>
<dbReference type="Pfam" id="PF17963">
    <property type="entry name" value="Big_9"/>
    <property type="match status" value="1"/>
</dbReference>
<dbReference type="OrthoDB" id="5124479at2"/>